<reference evidence="2 3" key="1">
    <citation type="submission" date="2018-08" db="EMBL/GenBank/DDBJ databases">
        <title>Genomic Encyclopedia of Archaeal and Bacterial Type Strains, Phase II (KMG-II): from individual species to whole genera.</title>
        <authorList>
            <person name="Goeker M."/>
        </authorList>
    </citation>
    <scope>NUCLEOTIDE SEQUENCE [LARGE SCALE GENOMIC DNA]</scope>
    <source>
        <strain evidence="2 3">DSM 100880</strain>
    </source>
</reference>
<evidence type="ECO:0000313" key="3">
    <source>
        <dbReference type="Proteomes" id="UP000257136"/>
    </source>
</evidence>
<sequence length="494" mass="58034">MKQVNLISLLSAYKDLSKESFSSYLTYYNINVKTSELNDLSALVNTFLSINTNVILFDEYFVGYSIPQISKEFDLLRIDDKTVVNIELKRTSTEDKILTQLIRNKYYLEFLNKEIYSFSFVSDTGILYTLDKQDKLIEVDFIELINILIQQDVKKINDINKYFDPSNYLVSPFNSTEEFIKRRYFLTSQQDDIKLKTFTQLRLPSPSIISIKGNAGTGKTLLTYDIAKEVSDTNDVLVIHCGNLNLGHRSLRDDYGWNIIGARDFASENFSKYYLIIVDEAQRMYSTQLNYLINEVKKNSNNLIFSYDGKQTLSKKEIDYNNIEKIESEITTLPFELTDKIRTNKEVASFINCLFSSKRGLVKLDYDNIEFHYFNNNNDAKFFINNLNKEYWKIINYTPDRVRTLPYEHHNIEDVFENAHSVIGQEFNNVVAVIGEHFYYKNNYLSTRNYKDNPFYHPTNMLRQIVSRTRIKLKVVIIKNQEILDRCMEILNQK</sequence>
<dbReference type="AlphaFoldDB" id="A0A3E0EUX3"/>
<keyword evidence="3" id="KW-1185">Reference proteome</keyword>
<name>A0A3E0EUX3_9FLAO</name>
<organism evidence="2 3">
    <name type="scientific">Flavobacterium aquicola</name>
    <dbReference type="NCBI Taxonomy" id="1682742"/>
    <lineage>
        <taxon>Bacteria</taxon>
        <taxon>Pseudomonadati</taxon>
        <taxon>Bacteroidota</taxon>
        <taxon>Flavobacteriia</taxon>
        <taxon>Flavobacteriales</taxon>
        <taxon>Flavobacteriaceae</taxon>
        <taxon>Flavobacterium</taxon>
    </lineage>
</organism>
<feature type="domain" description="Schlafen group 3-like DNA/RNA helicase" evidence="1">
    <location>
        <begin position="207"/>
        <end position="390"/>
    </location>
</feature>
<dbReference type="InterPro" id="IPR018647">
    <property type="entry name" value="SLFN_3-like_DNA/RNA_helicase"/>
</dbReference>
<dbReference type="SUPFAM" id="SSF52540">
    <property type="entry name" value="P-loop containing nucleoside triphosphate hydrolases"/>
    <property type="match status" value="1"/>
</dbReference>
<gene>
    <name evidence="2" type="ORF">C8P67_102159</name>
</gene>
<proteinExistence type="predicted"/>
<dbReference type="Pfam" id="PF09848">
    <property type="entry name" value="SLFN-g3_helicase"/>
    <property type="match status" value="1"/>
</dbReference>
<dbReference type="InterPro" id="IPR027417">
    <property type="entry name" value="P-loop_NTPase"/>
</dbReference>
<comment type="caution">
    <text evidence="2">The sequence shown here is derived from an EMBL/GenBank/DDBJ whole genome shotgun (WGS) entry which is preliminary data.</text>
</comment>
<dbReference type="Gene3D" id="3.40.50.300">
    <property type="entry name" value="P-loop containing nucleotide triphosphate hydrolases"/>
    <property type="match status" value="1"/>
</dbReference>
<accession>A0A3E0EUX3</accession>
<dbReference type="RefSeq" id="WP_115810389.1">
    <property type="nucleotide sequence ID" value="NZ_QUNI01000002.1"/>
</dbReference>
<evidence type="ECO:0000259" key="1">
    <source>
        <dbReference type="Pfam" id="PF09848"/>
    </source>
</evidence>
<evidence type="ECO:0000313" key="2">
    <source>
        <dbReference type="EMBL" id="REH00907.1"/>
    </source>
</evidence>
<protein>
    <submittedName>
        <fullName evidence="2">Uncharacterized protein DUF2075</fullName>
    </submittedName>
</protein>
<dbReference type="Proteomes" id="UP000257136">
    <property type="component" value="Unassembled WGS sequence"/>
</dbReference>
<dbReference type="OrthoDB" id="1411900at2"/>
<dbReference type="EMBL" id="QUNI01000002">
    <property type="protein sequence ID" value="REH00907.1"/>
    <property type="molecule type" value="Genomic_DNA"/>
</dbReference>